<evidence type="ECO:0000256" key="5">
    <source>
        <dbReference type="ARBA" id="ARBA00023242"/>
    </source>
</evidence>
<dbReference type="Pfam" id="PF07303">
    <property type="entry name" value="Occludin_ELL"/>
    <property type="match status" value="1"/>
</dbReference>
<evidence type="ECO:0000313" key="10">
    <source>
        <dbReference type="Proteomes" id="UP000270296"/>
    </source>
</evidence>
<dbReference type="InterPro" id="IPR019464">
    <property type="entry name" value="ELL_N"/>
</dbReference>
<evidence type="ECO:0000259" key="8">
    <source>
        <dbReference type="PROSITE" id="PS51980"/>
    </source>
</evidence>
<organism evidence="11">
    <name type="scientific">Soboliphyme baturini</name>
    <dbReference type="NCBI Taxonomy" id="241478"/>
    <lineage>
        <taxon>Eukaryota</taxon>
        <taxon>Metazoa</taxon>
        <taxon>Ecdysozoa</taxon>
        <taxon>Nematoda</taxon>
        <taxon>Enoplea</taxon>
        <taxon>Dorylaimia</taxon>
        <taxon>Dioctophymatida</taxon>
        <taxon>Dioctophymatoidea</taxon>
        <taxon>Soboliphymatidae</taxon>
        <taxon>Soboliphyme</taxon>
    </lineage>
</organism>
<dbReference type="GO" id="GO:0008023">
    <property type="term" value="C:transcription elongation factor complex"/>
    <property type="evidence" value="ECO:0007669"/>
    <property type="project" value="InterPro"/>
</dbReference>
<protein>
    <submittedName>
        <fullName evidence="11">OCEL domain-containing protein</fullName>
    </submittedName>
</protein>
<evidence type="ECO:0000256" key="2">
    <source>
        <dbReference type="ARBA" id="ARBA00009171"/>
    </source>
</evidence>
<evidence type="ECO:0000313" key="9">
    <source>
        <dbReference type="EMBL" id="VDP13410.1"/>
    </source>
</evidence>
<evidence type="ECO:0000256" key="6">
    <source>
        <dbReference type="PROSITE-ProRule" id="PRU01324"/>
    </source>
</evidence>
<dbReference type="PANTHER" id="PTHR23288:SF17">
    <property type="entry name" value="RNA POLYMERASE II ELONGATION FACTOR ELL"/>
    <property type="match status" value="1"/>
</dbReference>
<feature type="compositionally biased region" description="Polar residues" evidence="7">
    <location>
        <begin position="254"/>
        <end position="266"/>
    </location>
</feature>
<name>A0A183IV80_9BILA</name>
<dbReference type="Proteomes" id="UP000270296">
    <property type="component" value="Unassembled WGS sequence"/>
</dbReference>
<proteinExistence type="inferred from homology"/>
<sequence>MTAPSEIFPMICAPKLPKATAFLVKLTDSSLRSLQDWQKKVASVGDGGGGGIGGNIVINGREGRICFSKNSDSFRFTISDISRDLGPQGLQEVVQQNSETGLWQLIGSVTHRMQILATDDTYQSTKRKALQAEEDAKKVSAKVLKQPKLGASKASNKIWQKINQASAATSTRPLTPVRGTSSNVNEDWPFYSAWDRQVLRRTLASKMLQSRQNVCSEGNGDVAEKLVPPEASLVDPLDNILSDRRLSRKCMKRSSANLTADTTSPKQLALDGGKTTSTNDEQKSDSGSAGLDKESSADIVKRVHTGGAGGLVAQNVRKHPKEANKQENWTMMMETEEDDHRTTVTLKDASSDERRSDMTNDWLATFPEIKTLDERKQYKDIFDCDYPVYMKTYEKLRSIAAEFEMLGKKLNGFRKGSDEYKGIERDICIKYKKFYEDVGGHQAPCQRIRYPTTVFELNAVSLLFLIIDREHVAVGSVASDTVVHPSVAVDFGNEVEEEGDGSIGSVTGPAPAAAAVAGALSRGQWPISDRRTPVIRGISSNILRSIAGPTSKLLGTKFVPNLSLAGKRQASSDYSVSVAQGASTRGHRARGRPRGGRGSGRGRGRGQHKIVRSEGVFSEGVGESLNANRNEYDPDYLDICSRAETSTILRSDFSESDESALSALFDQTGFGPAVPADGTDTFPDNKVLRPVKSEPSLELPSEFHVKPEALDNVSGIPVGQLICVHLPNILRGIIEETDVGNLTEAKERNIAEPSNKHVFESVREGFLGTLVIFRSGRMMLRVLDAGGFSKRFFLLSSVTNCVSQVCCIL</sequence>
<dbReference type="PROSITE" id="PS51980">
    <property type="entry name" value="OCEL"/>
    <property type="match status" value="1"/>
</dbReference>
<dbReference type="WBParaSite" id="SBAD_0000781401-mRNA-1">
    <property type="protein sequence ID" value="SBAD_0000781401-mRNA-1"/>
    <property type="gene ID" value="SBAD_0000781401"/>
</dbReference>
<feature type="compositionally biased region" description="Basic residues" evidence="7">
    <location>
        <begin position="585"/>
        <end position="610"/>
    </location>
</feature>
<dbReference type="GO" id="GO:0006368">
    <property type="term" value="P:transcription elongation by RNA polymerase II"/>
    <property type="evidence" value="ECO:0007669"/>
    <property type="project" value="InterPro"/>
</dbReference>
<reference evidence="9 10" key="2">
    <citation type="submission" date="2018-11" db="EMBL/GenBank/DDBJ databases">
        <authorList>
            <consortium name="Pathogen Informatics"/>
        </authorList>
    </citation>
    <scope>NUCLEOTIDE SEQUENCE [LARGE SCALE GENOMIC DNA]</scope>
</reference>
<dbReference type="PANTHER" id="PTHR23288">
    <property type="entry name" value="OCCLUDIN AND RNA POLYMERASE II ELONGATION FACTOR ELL"/>
    <property type="match status" value="1"/>
</dbReference>
<dbReference type="OrthoDB" id="6284217at2759"/>
<comment type="similarity">
    <text evidence="2 6">Belongs to the ELL/occludin family.</text>
</comment>
<comment type="subcellular location">
    <subcellularLocation>
        <location evidence="1">Nucleus</location>
    </subcellularLocation>
</comment>
<dbReference type="GO" id="GO:0042795">
    <property type="term" value="P:snRNA transcription by RNA polymerase II"/>
    <property type="evidence" value="ECO:0007669"/>
    <property type="project" value="TreeGrafter"/>
</dbReference>
<evidence type="ECO:0000256" key="1">
    <source>
        <dbReference type="ARBA" id="ARBA00004123"/>
    </source>
</evidence>
<dbReference type="InterPro" id="IPR031176">
    <property type="entry name" value="ELL/occludin"/>
</dbReference>
<evidence type="ECO:0000256" key="4">
    <source>
        <dbReference type="ARBA" id="ARBA00023163"/>
    </source>
</evidence>
<dbReference type="AlphaFoldDB" id="A0A183IV80"/>
<evidence type="ECO:0000256" key="3">
    <source>
        <dbReference type="ARBA" id="ARBA00023015"/>
    </source>
</evidence>
<gene>
    <name evidence="9" type="ORF">SBAD_LOCUS7527</name>
</gene>
<feature type="region of interest" description="Disordered" evidence="7">
    <location>
        <begin position="253"/>
        <end position="296"/>
    </location>
</feature>
<keyword evidence="5" id="KW-0539">Nucleus</keyword>
<keyword evidence="4" id="KW-0804">Transcription</keyword>
<dbReference type="InterPro" id="IPR010844">
    <property type="entry name" value="Occludin_ELL"/>
</dbReference>
<dbReference type="Pfam" id="PF10390">
    <property type="entry name" value="ELL"/>
    <property type="match status" value="1"/>
</dbReference>
<dbReference type="SUPFAM" id="SSF144292">
    <property type="entry name" value="occludin/ELL-like"/>
    <property type="match status" value="1"/>
</dbReference>
<evidence type="ECO:0000313" key="11">
    <source>
        <dbReference type="WBParaSite" id="SBAD_0000781401-mRNA-1"/>
    </source>
</evidence>
<dbReference type="EMBL" id="UZAM01010707">
    <property type="protein sequence ID" value="VDP13410.1"/>
    <property type="molecule type" value="Genomic_DNA"/>
</dbReference>
<evidence type="ECO:0000256" key="7">
    <source>
        <dbReference type="SAM" id="MobiDB-lite"/>
    </source>
</evidence>
<keyword evidence="3" id="KW-0805">Transcription regulation</keyword>
<feature type="region of interest" description="Disordered" evidence="7">
    <location>
        <begin position="575"/>
        <end position="610"/>
    </location>
</feature>
<keyword evidence="10" id="KW-1185">Reference proteome</keyword>
<feature type="domain" description="OCEL" evidence="8">
    <location>
        <begin position="360"/>
        <end position="472"/>
    </location>
</feature>
<dbReference type="GO" id="GO:0032968">
    <property type="term" value="P:positive regulation of transcription elongation by RNA polymerase II"/>
    <property type="evidence" value="ECO:0007669"/>
    <property type="project" value="TreeGrafter"/>
</dbReference>
<dbReference type="Gene3D" id="6.10.140.340">
    <property type="match status" value="1"/>
</dbReference>
<dbReference type="GO" id="GO:0000987">
    <property type="term" value="F:cis-regulatory region sequence-specific DNA binding"/>
    <property type="evidence" value="ECO:0007669"/>
    <property type="project" value="TreeGrafter"/>
</dbReference>
<accession>A0A183IV80</accession>
<reference evidence="11" key="1">
    <citation type="submission" date="2016-06" db="UniProtKB">
        <authorList>
            <consortium name="WormBaseParasite"/>
        </authorList>
    </citation>
    <scope>IDENTIFICATION</scope>
</reference>